<feature type="region of interest" description="Disordered" evidence="5">
    <location>
        <begin position="158"/>
        <end position="207"/>
    </location>
</feature>
<dbReference type="InterPro" id="IPR007527">
    <property type="entry name" value="Znf_SWIM"/>
</dbReference>
<evidence type="ECO:0000259" key="6">
    <source>
        <dbReference type="PROSITE" id="PS50158"/>
    </source>
</evidence>
<evidence type="ECO:0008006" key="10">
    <source>
        <dbReference type="Google" id="ProtNLM"/>
    </source>
</evidence>
<evidence type="ECO:0000259" key="7">
    <source>
        <dbReference type="PROSITE" id="PS50966"/>
    </source>
</evidence>
<dbReference type="SMART" id="SM00575">
    <property type="entry name" value="ZnF_PMZ"/>
    <property type="match status" value="1"/>
</dbReference>
<evidence type="ECO:0000256" key="5">
    <source>
        <dbReference type="SAM" id="MobiDB-lite"/>
    </source>
</evidence>
<protein>
    <recommendedName>
        <fullName evidence="10">SWIM-type domain-containing protein</fullName>
    </recommendedName>
</protein>
<dbReference type="GO" id="GO:0003676">
    <property type="term" value="F:nucleic acid binding"/>
    <property type="evidence" value="ECO:0007669"/>
    <property type="project" value="InterPro"/>
</dbReference>
<keyword evidence="1" id="KW-0479">Metal-binding</keyword>
<feature type="compositionally biased region" description="Basic residues" evidence="5">
    <location>
        <begin position="159"/>
        <end position="171"/>
    </location>
</feature>
<organism evidence="8 9">
    <name type="scientific">Solanum commersonii</name>
    <name type="common">Commerson's wild potato</name>
    <name type="synonym">Commerson's nightshade</name>
    <dbReference type="NCBI Taxonomy" id="4109"/>
    <lineage>
        <taxon>Eukaryota</taxon>
        <taxon>Viridiplantae</taxon>
        <taxon>Streptophyta</taxon>
        <taxon>Embryophyta</taxon>
        <taxon>Tracheophyta</taxon>
        <taxon>Spermatophyta</taxon>
        <taxon>Magnoliopsida</taxon>
        <taxon>eudicotyledons</taxon>
        <taxon>Gunneridae</taxon>
        <taxon>Pentapetalae</taxon>
        <taxon>asterids</taxon>
        <taxon>lamiids</taxon>
        <taxon>Solanales</taxon>
        <taxon>Solanaceae</taxon>
        <taxon>Solanoideae</taxon>
        <taxon>Solaneae</taxon>
        <taxon>Solanum</taxon>
    </lineage>
</organism>
<sequence length="207" mass="23863">MAKAYTQNEFDRLMNKVEQVDIRVKNYLEFAGYEKWARLYALVHRGWMMTSNIAESINSTLVVPSTDYIYSVSDEGKSFIVCLGNRSCTCKRFQMDGIPCPHAWAVLNNKNMLPDAYCSDFYKPKTVLKTYEVPVYPLPDVTEWNVPEHIAEEIVLPPRYKRPPGRPKKQRDKSFSELSKRKGTNSCSRCGNRGHNKRSCRAAPRNV</sequence>
<keyword evidence="3" id="KW-0862">Zinc</keyword>
<evidence type="ECO:0000256" key="2">
    <source>
        <dbReference type="ARBA" id="ARBA00022771"/>
    </source>
</evidence>
<evidence type="ECO:0000256" key="3">
    <source>
        <dbReference type="ARBA" id="ARBA00022833"/>
    </source>
</evidence>
<dbReference type="EMBL" id="JACXVP010000002">
    <property type="protein sequence ID" value="KAG5627947.1"/>
    <property type="molecule type" value="Genomic_DNA"/>
</dbReference>
<evidence type="ECO:0000313" key="9">
    <source>
        <dbReference type="Proteomes" id="UP000824120"/>
    </source>
</evidence>
<evidence type="ECO:0000313" key="8">
    <source>
        <dbReference type="EMBL" id="KAG5627947.1"/>
    </source>
</evidence>
<keyword evidence="2 4" id="KW-0863">Zinc-finger</keyword>
<keyword evidence="9" id="KW-1185">Reference proteome</keyword>
<gene>
    <name evidence="8" type="ORF">H5410_013165</name>
</gene>
<proteinExistence type="predicted"/>
<dbReference type="AlphaFoldDB" id="A0A9J6AUJ3"/>
<dbReference type="GO" id="GO:0008270">
    <property type="term" value="F:zinc ion binding"/>
    <property type="evidence" value="ECO:0007669"/>
    <property type="project" value="UniProtKB-KW"/>
</dbReference>
<dbReference type="InterPro" id="IPR006564">
    <property type="entry name" value="Znf_PMZ"/>
</dbReference>
<dbReference type="Pfam" id="PF04434">
    <property type="entry name" value="SWIM"/>
    <property type="match status" value="1"/>
</dbReference>
<dbReference type="PROSITE" id="PS50966">
    <property type="entry name" value="ZF_SWIM"/>
    <property type="match status" value="1"/>
</dbReference>
<reference evidence="8 9" key="1">
    <citation type="submission" date="2020-09" db="EMBL/GenBank/DDBJ databases">
        <title>De no assembly of potato wild relative species, Solanum commersonii.</title>
        <authorList>
            <person name="Cho K."/>
        </authorList>
    </citation>
    <scope>NUCLEOTIDE SEQUENCE [LARGE SCALE GENOMIC DNA]</scope>
    <source>
        <strain evidence="8">LZ3.2</strain>
        <tissue evidence="8">Leaf</tissue>
    </source>
</reference>
<feature type="domain" description="SWIM-type" evidence="7">
    <location>
        <begin position="79"/>
        <end position="111"/>
    </location>
</feature>
<accession>A0A9J6AUJ3</accession>
<dbReference type="PROSITE" id="PS50158">
    <property type="entry name" value="ZF_CCHC"/>
    <property type="match status" value="1"/>
</dbReference>
<dbReference type="PANTHER" id="PTHR31973">
    <property type="entry name" value="POLYPROTEIN, PUTATIVE-RELATED"/>
    <property type="match status" value="1"/>
</dbReference>
<name>A0A9J6AUJ3_SOLCO</name>
<dbReference type="PANTHER" id="PTHR31973:SF113">
    <property type="entry name" value="PROTEIN FAR1-RELATED SEQUENCE 5-LIKE"/>
    <property type="match status" value="1"/>
</dbReference>
<feature type="domain" description="CCHC-type" evidence="6">
    <location>
        <begin position="187"/>
        <end position="201"/>
    </location>
</feature>
<evidence type="ECO:0000256" key="1">
    <source>
        <dbReference type="ARBA" id="ARBA00022723"/>
    </source>
</evidence>
<dbReference type="Proteomes" id="UP000824120">
    <property type="component" value="Chromosome 2"/>
</dbReference>
<dbReference type="OrthoDB" id="1275537at2759"/>
<evidence type="ECO:0000256" key="4">
    <source>
        <dbReference type="PROSITE-ProRule" id="PRU00047"/>
    </source>
</evidence>
<comment type="caution">
    <text evidence="8">The sequence shown here is derived from an EMBL/GenBank/DDBJ whole genome shotgun (WGS) entry which is preliminary data.</text>
</comment>
<dbReference type="InterPro" id="IPR001878">
    <property type="entry name" value="Znf_CCHC"/>
</dbReference>